<evidence type="ECO:0000256" key="1">
    <source>
        <dbReference type="SAM" id="MobiDB-lite"/>
    </source>
</evidence>
<dbReference type="EMBL" id="CAAHCU010000039">
    <property type="protein sequence ID" value="VGM08131.1"/>
    <property type="molecule type" value="Genomic_DNA"/>
</dbReference>
<protein>
    <submittedName>
        <fullName evidence="2">Uncharacterized protein</fullName>
    </submittedName>
</protein>
<dbReference type="AlphaFoldDB" id="A0A486S414"/>
<accession>A0A486S414</accession>
<organism evidence="2">
    <name type="scientific">Klebsiella pneumoniae</name>
    <dbReference type="NCBI Taxonomy" id="573"/>
    <lineage>
        <taxon>Bacteria</taxon>
        <taxon>Pseudomonadati</taxon>
        <taxon>Pseudomonadota</taxon>
        <taxon>Gammaproteobacteria</taxon>
        <taxon>Enterobacterales</taxon>
        <taxon>Enterobacteriaceae</taxon>
        <taxon>Klebsiella/Raoultella group</taxon>
        <taxon>Klebsiella</taxon>
        <taxon>Klebsiella pneumoniae complex</taxon>
    </lineage>
</organism>
<sequence>MRTKPANRSDTLLPGGSPDDVHPTQSAGKLYSHTRDSARTAKHQQGLISISVH</sequence>
<feature type="compositionally biased region" description="Polar residues" evidence="1">
    <location>
        <begin position="1"/>
        <end position="10"/>
    </location>
</feature>
<feature type="region of interest" description="Disordered" evidence="1">
    <location>
        <begin position="1"/>
        <end position="53"/>
    </location>
</feature>
<evidence type="ECO:0000313" key="2">
    <source>
        <dbReference type="EMBL" id="VGM08131.1"/>
    </source>
</evidence>
<gene>
    <name evidence="2" type="ORF">SAMEA4873650_04998</name>
</gene>
<reference evidence="2" key="1">
    <citation type="submission" date="2019-03" db="EMBL/GenBank/DDBJ databases">
        <authorList>
            <consortium name="Pathogen Informatics"/>
        </authorList>
    </citation>
    <scope>NUCLEOTIDE SEQUENCE</scope>
    <source>
        <strain evidence="2">5012STDY7626448</strain>
    </source>
</reference>
<name>A0A486S414_KLEPN</name>
<proteinExistence type="predicted"/>